<dbReference type="CDD" id="cd18793">
    <property type="entry name" value="SF2_C_SNF"/>
    <property type="match status" value="1"/>
</dbReference>
<dbReference type="InterPro" id="IPR038718">
    <property type="entry name" value="SNF2-like_sf"/>
</dbReference>
<sequence length="1027" mass="111206">MNDEGQEQSARYFDVDGREIGDPHLSSLSRRRVPSPRRHPVDPPVTPERVSPAPGTVVFDPVWWEDLRECTAVFLPGDPPRSGRIAFHAQDGRLPAGAPTEELLLVLPHGRGGRRRTVPAVVCPLADVLPLLLDEPPQRLAATGAAWRHAALYALHMAGRGLLLPGLSAGGYDAWRLGPFSQEDAGWVRALAGSLDPAAYATPFEQAGRGRTPLLLPHPYDRLRLFLDAVADLLPRTPAAAAAAGQAAFAGRDPRHLPELWGWAAEVADGRDAGVQLSLRLELPDTEDDFDITDDGTGVADRLGAAVRCVPQVRSLADPLLFADLAEVRRGTAGGFGPRDRARADATLRAAAEVWPALAGLLEPAGPDALDLDDDAFLALLDDGIGVLARAGVAVHLPKDLVRDLVVQAVVEPGSGSPDEEPEGSGYFTPDALLSFRWELAVGDRTLTPAELDRLAQAGRPLVRLRDQWVVVDEALLRKARSRPRGLGALEALTAVLTGEVAGDDGTVTPVRPNGWLASLHDRLTAPEYAADAELLPPAGLEATLRGYQLRGLAWLDRLTRLGLGACLADDMGLGKTITAIALHLRRQEDPRAAGGPTLVVCPASLLGNWGREIDRFAPGTPWRRHYGPARDLGDFRPGEIVLTTYGTLRRDLSDLCEAGPWGLVVADEAQHAKNPASVTAKAMRALPAQARVALSGTPVENNLTELWSLLDWATPGLLGPLAAFRDRYGRAAERAARGSEAEADAAAAGRLGRLIRPFVLRRRKSDPGIAPELPPKTETDHPVRLTREQTVLYEAQVRESMDEIRNAQGITRHALVLKLLTALKQICNHPGHYLKEDTTARLTGRSGKLELLDELIDVLLAENASVLVFTQYTRMARMLEAHLARRGVRTLLLHGGTPVHRREEMVDTFQRGEVPVFLLSLKAAGTGLNLTRASHVVHYDRWWNPAVEDQATDRAYRIGQTQPVQVHRLITEGTVEERIAQLISSKRDLADSVLGGNRGEAAISDLTDDELADLVALHTTTDRSSR</sequence>
<keyword evidence="5" id="KW-0347">Helicase</keyword>
<dbReference type="InterPro" id="IPR000330">
    <property type="entry name" value="SNF2_N"/>
</dbReference>
<dbReference type="Pfam" id="PF00176">
    <property type="entry name" value="SNF2-rel_dom"/>
    <property type="match status" value="1"/>
</dbReference>
<dbReference type="EMBL" id="JAHWZY010000011">
    <property type="protein sequence ID" value="MEZ3179688.1"/>
    <property type="molecule type" value="Genomic_DNA"/>
</dbReference>
<dbReference type="Gene3D" id="3.40.50.300">
    <property type="entry name" value="P-loop containing nucleotide triphosphate hydrolases"/>
    <property type="match status" value="1"/>
</dbReference>
<name>A0ABV4IYC6_9ACTN</name>
<keyword evidence="5" id="KW-0547">Nucleotide-binding</keyword>
<dbReference type="InterPro" id="IPR014001">
    <property type="entry name" value="Helicase_ATP-bd"/>
</dbReference>
<dbReference type="SUPFAM" id="SSF52540">
    <property type="entry name" value="P-loop containing nucleoside triphosphate hydrolases"/>
    <property type="match status" value="2"/>
</dbReference>
<feature type="domain" description="Helicase C-terminal" evidence="4">
    <location>
        <begin position="852"/>
        <end position="1016"/>
    </location>
</feature>
<evidence type="ECO:0000256" key="1">
    <source>
        <dbReference type="ARBA" id="ARBA00022801"/>
    </source>
</evidence>
<feature type="compositionally biased region" description="Basic and acidic residues" evidence="2">
    <location>
        <begin position="13"/>
        <end position="22"/>
    </location>
</feature>
<feature type="domain" description="Helicase ATP-binding" evidence="3">
    <location>
        <begin position="557"/>
        <end position="717"/>
    </location>
</feature>
<dbReference type="Pfam" id="PF00271">
    <property type="entry name" value="Helicase_C"/>
    <property type="match status" value="1"/>
</dbReference>
<keyword evidence="6" id="KW-1185">Reference proteome</keyword>
<dbReference type="InterPro" id="IPR022138">
    <property type="entry name" value="DUF3670"/>
</dbReference>
<organism evidence="5 6">
    <name type="scientific">Streptomyces pimonensis</name>
    <dbReference type="NCBI Taxonomy" id="2860288"/>
    <lineage>
        <taxon>Bacteria</taxon>
        <taxon>Bacillati</taxon>
        <taxon>Actinomycetota</taxon>
        <taxon>Actinomycetes</taxon>
        <taxon>Kitasatosporales</taxon>
        <taxon>Streptomycetaceae</taxon>
        <taxon>Streptomyces</taxon>
    </lineage>
</organism>
<dbReference type="GO" id="GO:0004386">
    <property type="term" value="F:helicase activity"/>
    <property type="evidence" value="ECO:0007669"/>
    <property type="project" value="UniProtKB-KW"/>
</dbReference>
<dbReference type="Proteomes" id="UP001567537">
    <property type="component" value="Unassembled WGS sequence"/>
</dbReference>
<dbReference type="InterPro" id="IPR027417">
    <property type="entry name" value="P-loop_NTPase"/>
</dbReference>
<dbReference type="Pfam" id="PF12419">
    <property type="entry name" value="DUF3670"/>
    <property type="match status" value="1"/>
</dbReference>
<dbReference type="PANTHER" id="PTHR10799">
    <property type="entry name" value="SNF2/RAD54 HELICASE FAMILY"/>
    <property type="match status" value="1"/>
</dbReference>
<keyword evidence="1" id="KW-0378">Hydrolase</keyword>
<keyword evidence="5" id="KW-0067">ATP-binding</keyword>
<dbReference type="InterPro" id="IPR001650">
    <property type="entry name" value="Helicase_C-like"/>
</dbReference>
<evidence type="ECO:0000259" key="3">
    <source>
        <dbReference type="PROSITE" id="PS51192"/>
    </source>
</evidence>
<protein>
    <submittedName>
        <fullName evidence="5">DEAD/DEAH box helicase</fullName>
    </submittedName>
</protein>
<reference evidence="5 6" key="1">
    <citation type="journal article" date="2021" name="Res Sq">
        <title>Streptomyces Pimoensis sp. nov., Isolated From the Taklimakan Desert in Xinjiang, China.</title>
        <authorList>
            <person name="Zhang P."/>
            <person name="Luo X."/>
            <person name="Luo X."/>
            <person name="Liu Z."/>
            <person name="Xia Z."/>
            <person name="Wan C."/>
            <person name="zhang L."/>
        </authorList>
    </citation>
    <scope>NUCLEOTIDE SEQUENCE [LARGE SCALE GENOMIC DNA]</scope>
    <source>
        <strain evidence="5 6">TRM75549</strain>
    </source>
</reference>
<evidence type="ECO:0000256" key="2">
    <source>
        <dbReference type="SAM" id="MobiDB-lite"/>
    </source>
</evidence>
<dbReference type="Gene3D" id="3.40.50.10810">
    <property type="entry name" value="Tandem AAA-ATPase domain"/>
    <property type="match status" value="1"/>
</dbReference>
<dbReference type="PROSITE" id="PS51194">
    <property type="entry name" value="HELICASE_CTER"/>
    <property type="match status" value="1"/>
</dbReference>
<feature type="compositionally biased region" description="Basic residues" evidence="2">
    <location>
        <begin position="29"/>
        <end position="38"/>
    </location>
</feature>
<evidence type="ECO:0000313" key="6">
    <source>
        <dbReference type="Proteomes" id="UP001567537"/>
    </source>
</evidence>
<gene>
    <name evidence="5" type="ORF">KYY02_13640</name>
</gene>
<evidence type="ECO:0000259" key="4">
    <source>
        <dbReference type="PROSITE" id="PS51194"/>
    </source>
</evidence>
<accession>A0ABV4IYC6</accession>
<dbReference type="SMART" id="SM00490">
    <property type="entry name" value="HELICc"/>
    <property type="match status" value="1"/>
</dbReference>
<evidence type="ECO:0000313" key="5">
    <source>
        <dbReference type="EMBL" id="MEZ3179688.1"/>
    </source>
</evidence>
<feature type="region of interest" description="Disordered" evidence="2">
    <location>
        <begin position="1"/>
        <end position="52"/>
    </location>
</feature>
<dbReference type="PROSITE" id="PS51192">
    <property type="entry name" value="HELICASE_ATP_BIND_1"/>
    <property type="match status" value="1"/>
</dbReference>
<proteinExistence type="predicted"/>
<dbReference type="SMART" id="SM00487">
    <property type="entry name" value="DEXDc"/>
    <property type="match status" value="1"/>
</dbReference>
<dbReference type="InterPro" id="IPR049730">
    <property type="entry name" value="SNF2/RAD54-like_C"/>
</dbReference>
<comment type="caution">
    <text evidence="5">The sequence shown here is derived from an EMBL/GenBank/DDBJ whole genome shotgun (WGS) entry which is preliminary data.</text>
</comment>